<proteinExistence type="predicted"/>
<dbReference type="STRING" id="1498499.EP47_12745"/>
<dbReference type="Proteomes" id="UP000054422">
    <property type="component" value="Unassembled WGS sequence"/>
</dbReference>
<evidence type="ECO:0000313" key="3">
    <source>
        <dbReference type="Proteomes" id="UP000054422"/>
    </source>
</evidence>
<dbReference type="RefSeq" id="WP_035891471.1">
    <property type="nucleotide sequence ID" value="NZ_JNCF01000090.1"/>
</dbReference>
<dbReference type="Pfam" id="PF04480">
    <property type="entry name" value="DUF559"/>
    <property type="match status" value="1"/>
</dbReference>
<evidence type="ECO:0000259" key="1">
    <source>
        <dbReference type="Pfam" id="PF04480"/>
    </source>
</evidence>
<accession>A0A0A2T482</accession>
<reference evidence="2 3" key="1">
    <citation type="submission" date="2014-05" db="EMBL/GenBank/DDBJ databases">
        <authorList>
            <person name="Rizzardi K."/>
            <person name="Winiecka-Krusnell J."/>
            <person name="Ramliden M."/>
            <person name="Alm E."/>
            <person name="Andersson S."/>
            <person name="Byfors S."/>
        </authorList>
    </citation>
    <scope>NUCLEOTIDE SEQUENCE [LARGE SCALE GENOMIC DNA]</scope>
    <source>
        <strain evidence="2 3">LEGN</strain>
    </source>
</reference>
<dbReference type="AlphaFoldDB" id="A0A0A2T482"/>
<feature type="domain" description="DUF559" evidence="1">
    <location>
        <begin position="127"/>
        <end position="187"/>
    </location>
</feature>
<dbReference type="Gene3D" id="3.40.960.10">
    <property type="entry name" value="VSR Endonuclease"/>
    <property type="match status" value="1"/>
</dbReference>
<dbReference type="EMBL" id="JNCF01000090">
    <property type="protein sequence ID" value="KGP62233.1"/>
    <property type="molecule type" value="Genomic_DNA"/>
</dbReference>
<gene>
    <name evidence="2" type="ORF">EP47_12745</name>
</gene>
<organism evidence="2 3">
    <name type="scientific">Legionella norrlandica</name>
    <dbReference type="NCBI Taxonomy" id="1498499"/>
    <lineage>
        <taxon>Bacteria</taxon>
        <taxon>Pseudomonadati</taxon>
        <taxon>Pseudomonadota</taxon>
        <taxon>Gammaproteobacteria</taxon>
        <taxon>Legionellales</taxon>
        <taxon>Legionellaceae</taxon>
        <taxon>Legionella</taxon>
    </lineage>
</organism>
<dbReference type="InterPro" id="IPR007569">
    <property type="entry name" value="DUF559"/>
</dbReference>
<sequence length="246" mass="27825">MAVAKLIEAGQITQANALHVNDLLALLHAEHQHTNTQGIVNGLWAVAIISTVNPLSPVAIPSDFINHAVSLVKKEGDDIRQKTQVIMALSLLNEDKNYDIDELIVECRPQSNLNYRKIHPYLKGQGVTYALEAFVGGFFVDLLLKYADGKNKIIEFDGPTHLQRHQQAFDKFKDKILSAKGYEVERVVLSNDHSKKGANVNNFFKPFSEQQNARGDENKSVFRTTIIKILYNRRPSTLIKYIVFRR</sequence>
<comment type="caution">
    <text evidence="2">The sequence shown here is derived from an EMBL/GenBank/DDBJ whole genome shotgun (WGS) entry which is preliminary data.</text>
</comment>
<name>A0A0A2T482_9GAMM</name>
<keyword evidence="3" id="KW-1185">Reference proteome</keyword>
<evidence type="ECO:0000313" key="2">
    <source>
        <dbReference type="EMBL" id="KGP62233.1"/>
    </source>
</evidence>
<protein>
    <recommendedName>
        <fullName evidence="1">DUF559 domain-containing protein</fullName>
    </recommendedName>
</protein>